<dbReference type="InterPro" id="IPR017853">
    <property type="entry name" value="GH"/>
</dbReference>
<dbReference type="SMART" id="SM00635">
    <property type="entry name" value="BID_2"/>
    <property type="match status" value="2"/>
</dbReference>
<dbReference type="Gene3D" id="2.60.40.680">
    <property type="match status" value="1"/>
</dbReference>
<dbReference type="Pfam" id="PF13802">
    <property type="entry name" value="Gal_mutarotas_2"/>
    <property type="match status" value="1"/>
</dbReference>
<organism evidence="5 6">
    <name type="scientific">Amedibacillus dolichus</name>
    <dbReference type="NCBI Taxonomy" id="31971"/>
    <lineage>
        <taxon>Bacteria</taxon>
        <taxon>Bacillati</taxon>
        <taxon>Bacillota</taxon>
        <taxon>Erysipelotrichia</taxon>
        <taxon>Erysipelotrichales</taxon>
        <taxon>Erysipelotrichaceae</taxon>
        <taxon>Amedibacillus</taxon>
    </lineage>
</organism>
<dbReference type="InterPro" id="IPR003961">
    <property type="entry name" value="FN3_dom"/>
</dbReference>
<dbReference type="SUPFAM" id="SSF49265">
    <property type="entry name" value="Fibronectin type III"/>
    <property type="match status" value="1"/>
</dbReference>
<feature type="compositionally biased region" description="Low complexity" evidence="2">
    <location>
        <begin position="2257"/>
        <end position="2267"/>
    </location>
</feature>
<evidence type="ECO:0000256" key="2">
    <source>
        <dbReference type="SAM" id="MobiDB-lite"/>
    </source>
</evidence>
<dbReference type="Proteomes" id="UP000753219">
    <property type="component" value="Unassembled WGS sequence"/>
</dbReference>
<gene>
    <name evidence="5" type="ORF">KHZ85_06830</name>
</gene>
<dbReference type="InterPro" id="IPR000322">
    <property type="entry name" value="Glyco_hydro_31_TIM"/>
</dbReference>
<dbReference type="Pfam" id="PF21365">
    <property type="entry name" value="Glyco_hydro_31_3rd"/>
    <property type="match status" value="1"/>
</dbReference>
<dbReference type="RefSeq" id="WP_278640382.1">
    <property type="nucleotide sequence ID" value="NZ_JAGZMZ010000015.1"/>
</dbReference>
<dbReference type="Pfam" id="PF00754">
    <property type="entry name" value="F5_F8_type_C"/>
    <property type="match status" value="3"/>
</dbReference>
<reference evidence="5" key="1">
    <citation type="submission" date="2021-02" db="EMBL/GenBank/DDBJ databases">
        <title>Infant gut strain persistence is associated with maternal origin, phylogeny, and functional potential including surface adhesion and iron acquisition.</title>
        <authorList>
            <person name="Lou Y.C."/>
        </authorList>
    </citation>
    <scope>NUCLEOTIDE SEQUENCE</scope>
    <source>
        <strain evidence="5">L3_108_103G1_dasL3_108_103G1_concoct_2</strain>
    </source>
</reference>
<dbReference type="InterPro" id="IPR008964">
    <property type="entry name" value="Invasin/intimin_cell_adhesion"/>
</dbReference>
<comment type="similarity">
    <text evidence="1">Belongs to the glycosyl hydrolase 31 family.</text>
</comment>
<dbReference type="InterPro" id="IPR003343">
    <property type="entry name" value="Big_2"/>
</dbReference>
<dbReference type="InterPro" id="IPR008965">
    <property type="entry name" value="CBM2/CBM3_carb-bd_dom_sf"/>
</dbReference>
<feature type="domain" description="F5/8 type C" evidence="3">
    <location>
        <begin position="1441"/>
        <end position="1570"/>
    </location>
</feature>
<dbReference type="CDD" id="cd08759">
    <property type="entry name" value="Type_III_cohesin_like"/>
    <property type="match status" value="1"/>
</dbReference>
<dbReference type="SUPFAM" id="SSF49785">
    <property type="entry name" value="Galactose-binding domain-like"/>
    <property type="match status" value="3"/>
</dbReference>
<dbReference type="InterPro" id="IPR036116">
    <property type="entry name" value="FN3_sf"/>
</dbReference>
<dbReference type="CDD" id="cd00063">
    <property type="entry name" value="FN3"/>
    <property type="match status" value="1"/>
</dbReference>
<dbReference type="InterPro" id="IPR025887">
    <property type="entry name" value="Glyco_hydro_31_N_dom"/>
</dbReference>
<protein>
    <submittedName>
        <fullName evidence="5">Discoidin domain-containing protein</fullName>
    </submittedName>
</protein>
<dbReference type="PROSITE" id="PS50853">
    <property type="entry name" value="FN3"/>
    <property type="match status" value="1"/>
</dbReference>
<dbReference type="EMBL" id="JAGZMZ010000015">
    <property type="protein sequence ID" value="MBS4884464.1"/>
    <property type="molecule type" value="Genomic_DNA"/>
</dbReference>
<evidence type="ECO:0000313" key="6">
    <source>
        <dbReference type="Proteomes" id="UP000753219"/>
    </source>
</evidence>
<dbReference type="InterPro" id="IPR011013">
    <property type="entry name" value="Gal_mutarotase_sf_dom"/>
</dbReference>
<feature type="domain" description="Fibronectin type-III" evidence="4">
    <location>
        <begin position="955"/>
        <end position="1035"/>
    </location>
</feature>
<dbReference type="GO" id="GO:0004553">
    <property type="term" value="F:hydrolase activity, hydrolyzing O-glycosyl compounds"/>
    <property type="evidence" value="ECO:0007669"/>
    <property type="project" value="InterPro"/>
</dbReference>
<dbReference type="PANTHER" id="PTHR22762:SF166">
    <property type="entry name" value="ALPHA-GLUCOSIDASE"/>
    <property type="match status" value="1"/>
</dbReference>
<name>A0A942W9S9_9FIRM</name>
<accession>A0A942W9S9</accession>
<dbReference type="GO" id="GO:0005975">
    <property type="term" value="P:carbohydrate metabolic process"/>
    <property type="evidence" value="ECO:0007669"/>
    <property type="project" value="InterPro"/>
</dbReference>
<comment type="caution">
    <text evidence="5">The sequence shown here is derived from an EMBL/GenBank/DDBJ whole genome shotgun (WGS) entry which is preliminary data.</text>
</comment>
<dbReference type="Pfam" id="PF01055">
    <property type="entry name" value="Glyco_hydro_31_2nd"/>
    <property type="match status" value="1"/>
</dbReference>
<dbReference type="PROSITE" id="PS50022">
    <property type="entry name" value="FA58C_3"/>
    <property type="match status" value="3"/>
</dbReference>
<dbReference type="SUPFAM" id="SSF49384">
    <property type="entry name" value="Carbohydrate-binding domain"/>
    <property type="match status" value="1"/>
</dbReference>
<dbReference type="InterPro" id="IPR008979">
    <property type="entry name" value="Galactose-bd-like_sf"/>
</dbReference>
<evidence type="ECO:0000259" key="3">
    <source>
        <dbReference type="PROSITE" id="PS50022"/>
    </source>
</evidence>
<evidence type="ECO:0000256" key="1">
    <source>
        <dbReference type="ARBA" id="ARBA00007806"/>
    </source>
</evidence>
<dbReference type="Gene3D" id="3.20.20.80">
    <property type="entry name" value="Glycosidases"/>
    <property type="match status" value="1"/>
</dbReference>
<dbReference type="GO" id="GO:0030246">
    <property type="term" value="F:carbohydrate binding"/>
    <property type="evidence" value="ECO:0007669"/>
    <property type="project" value="InterPro"/>
</dbReference>
<dbReference type="PANTHER" id="PTHR22762">
    <property type="entry name" value="ALPHA-GLUCOSIDASE"/>
    <property type="match status" value="1"/>
</dbReference>
<feature type="region of interest" description="Disordered" evidence="2">
    <location>
        <begin position="304"/>
        <end position="323"/>
    </location>
</feature>
<dbReference type="InterPro" id="IPR048395">
    <property type="entry name" value="Glyco_hydro_31_C"/>
</dbReference>
<sequence>MFKKVVASGLSLMMVLSSTGYQQLVQVHAETNMLSKQLSGIKSVEADKSEKNVVWVTFTNGYKGKLTFLDNGIFRYNVDPKGEFSEYATPRSSAHKARIQQYPDDSDKYKHPEATVTNQGGVYTISAGDVTVTFNQQALMSVKSGNKVVLQETSPLSIGDRSVVQTLAKNDNENYYGGGTQNGRFVHTGKTINIANESGWNDGQVSSPNPFYWSTAGYGVLRNTFADGKYDFGETNSETATATHDEGEFDAYYFVSDGANGAEVSQDILQEYFKVTGNPALLPEYGFYEGHLNCYNRDAWADGEQKADPSKGNKTWVTTNPDGTEFKQTEAGGTGYEIKENLQSESLMGKGPTTKNNVPSGVTTPEQFSAKAVLDRYVENDMPLGYFLPNDGYGCGYGQNGYKVTGGVEADGSSNAERTAAIDANVANLKEFTDYANSKGVDTGLWTQSQLSPDSNNNTSWHLLRDFKKEVKNGGITTLKTDVAWVGQGYSMQLDGVKTAYDTITTEVNKRPNIISLDGWAGSQRFNSVWTGDQAGGNWEYIRFHIPTYIGQSLSGNPNIGSDMDGIHGGAPLIATRDYQWKTFTPQMLNMDGWGTYTKAPHAFADPYKSTSRMYLKLKGQLLPYIYTSAASASNLNTKNGDTGLPMIRAMFLEFPNDDYAYSKNMQYQYMFGDAFLVAPVYQNTELNEETGADIRNDIYLPKGETWIDYFTGEQYRGGTVINNFDAPLWKLPLFVKNGSIVPMYEENNSPDKINRANRIVEFWPEGESTYTAYEDDGKSITNKTEKDEDYGVIDNISYGNHSELTYKSVVNEEKKQATLTAEKVNVTGSYDGYSAEKNTTFVVNVSKKPTKLTAKNGSSTLKNVEVNSKAEFDAKTPNAGEAVFFYDANPTIETYANEHETKIKEMVKDVKVAPKLYVKFAKTNATENAQQLVIDGFVNDGNLPNDGENASLDAPKNIEYKPSSDSIALTWDEVEGATSYDVEADGIVYSMLEKPAYTHSGLNYLEKHTYRVRSVNKDGHSEWSELKEVSTLDDPYRNVPKGMTVSYDQGNTPAAYAGKFEYMVDGDDVTEYSSRDAGVFNGKSFTIDMKKIYSINKLDYVFRQDGSNGTIKKFKLSYSNDGVNWKKYKDGEEINLTPTTQWPLGDKNKLNTQNVNARYATVDLEQFKARYIKVELVETAGGFLQAYEIRPYHVDKDKGVMPGDFEANGIINDNDEVWLDSHNPEAAGARKGGAFYESDANKFDLNENGIFDAYDIAVLTTQLNGGVKEKTNASGVLSAVPSKQNVKAGETFTVDIYGSGLKNVYAFDFELSFDKGALSYSDDDFVVKTTAKTRNQKVYEYLHHEETDEKDRVYATITNLGNQTSLNGDMKLATVTLKANKELDLSNLQLSHGLVVGSSLNYVNGLDPVKPNEPSDMVEKRLVAHEDIVKAKAKSNGPVGDGNDIWASLDQNNSTYTNSNYGNAANAHPQVYTFELKDKMSLSKVGVRPRSANHYGQLGSFKVFVSDDKNTWTPVSDKVTVNATTADSEGYTSVELPKGTSAKYVKLELEPATADGNCVATSEVAIYSAASVKPTSIVFEKDTMELHIGHLTPVKAIVAPEDAANKLYEVTSDNSKVKVITSSDANGYYYSLLALEKLNDGEVVTLTATSKADPKLKDTMTVTVTDKAFVDDLNAAIAEAEKVVNEKDLYTSASVDVVEKALAAAKEAVKNGDQATVDKAEIDLLNAIAGLEFKGSDDTRPDSTNHIDEGQMEVISVTNYADSDIKDHIIDNNADSIWHSSYGQGAKLPVDAVIDLGAVYQLEQVDYLPRQSSSNGHITHYRIEVSTDNKTFTPVVEGYLPNNGYELDNKEVAKMIKFAPVEAQYVKFIALGTIGDSGKNNDRYASIAELDFYGTTNAAVTNVAFENDAMEMVIAEQKQLKAITTPSNSTEQLVWSSDKEDVVSVDQNGVATAKAAGTATITVKKATDANISASMTITVKALDKSVLEAKIKEVSEFKATVKDEKVVAYLTEEIAKAQAVVDNAGATESDVTQAVEALTSAKDTAVKAIDVLNRFAAVKALDLSKFDPAGQEELLALISEVEELAKEPITNLDVLTEKVAKLEELSGKLLPLDVTTLENLIKVAEGIELDKYVDNDAKDAFSAALNKAKEVAANPKTLAEIKAAETALKDAEGKLVLKATTATKDALKDLYDEFAKLDLENYSNKHQEQIRDMMDRIQSALKDEQLSEDDAKALLSEAAKVYAELPTISPLPDPNNPGNGQNPDGNNGAGQKPNGDSTNTGDTTNAALYSMLLLASAGGVALIGMKKKKANKE</sequence>
<dbReference type="InterPro" id="IPR013780">
    <property type="entry name" value="Glyco_hydro_b"/>
</dbReference>
<dbReference type="SUPFAM" id="SSF74650">
    <property type="entry name" value="Galactose mutarotase-like"/>
    <property type="match status" value="1"/>
</dbReference>
<evidence type="ECO:0000259" key="4">
    <source>
        <dbReference type="PROSITE" id="PS50853"/>
    </source>
</evidence>
<dbReference type="SUPFAM" id="SSF51445">
    <property type="entry name" value="(Trans)glycosidases"/>
    <property type="match status" value="1"/>
</dbReference>
<dbReference type="Gene3D" id="2.60.120.260">
    <property type="entry name" value="Galactose-binding domain-like"/>
    <property type="match status" value="3"/>
</dbReference>
<dbReference type="SUPFAM" id="SSF49373">
    <property type="entry name" value="Invasin/intimin cell-adhesion fragments"/>
    <property type="match status" value="1"/>
</dbReference>
<feature type="compositionally biased region" description="Polar residues" evidence="2">
    <location>
        <begin position="312"/>
        <end position="322"/>
    </location>
</feature>
<dbReference type="Pfam" id="PF02368">
    <property type="entry name" value="Big_2"/>
    <property type="match status" value="1"/>
</dbReference>
<dbReference type="InterPro" id="IPR000421">
    <property type="entry name" value="FA58C"/>
</dbReference>
<evidence type="ECO:0000313" key="5">
    <source>
        <dbReference type="EMBL" id="MBS4884464.1"/>
    </source>
</evidence>
<feature type="domain" description="F5/8 type C" evidence="3">
    <location>
        <begin position="1025"/>
        <end position="1195"/>
    </location>
</feature>
<dbReference type="Gene3D" id="1.20.1270.90">
    <property type="entry name" value="AF1782-like"/>
    <property type="match status" value="1"/>
</dbReference>
<dbReference type="Gene3D" id="2.60.40.1760">
    <property type="entry name" value="glycosyl hydrolase (family 31)"/>
    <property type="match status" value="1"/>
</dbReference>
<feature type="region of interest" description="Disordered" evidence="2">
    <location>
        <begin position="2248"/>
        <end position="2284"/>
    </location>
</feature>
<feature type="domain" description="F5/8 type C" evidence="3">
    <location>
        <begin position="1736"/>
        <end position="1896"/>
    </location>
</feature>
<dbReference type="Gene3D" id="2.60.40.10">
    <property type="entry name" value="Immunoglobulins"/>
    <property type="match status" value="1"/>
</dbReference>
<dbReference type="CDD" id="cd14752">
    <property type="entry name" value="GH31_N"/>
    <property type="match status" value="1"/>
</dbReference>
<feature type="compositionally biased region" description="Low complexity" evidence="2">
    <location>
        <begin position="2275"/>
        <end position="2284"/>
    </location>
</feature>
<dbReference type="InterPro" id="IPR013783">
    <property type="entry name" value="Ig-like_fold"/>
</dbReference>
<dbReference type="Gene3D" id="2.60.40.1080">
    <property type="match status" value="2"/>
</dbReference>
<dbReference type="SUPFAM" id="SSF51011">
    <property type="entry name" value="Glycosyl hydrolase domain"/>
    <property type="match status" value="1"/>
</dbReference>
<proteinExistence type="inferred from homology"/>
<dbReference type="Gene3D" id="2.60.40.1180">
    <property type="entry name" value="Golgi alpha-mannosidase II"/>
    <property type="match status" value="2"/>
</dbReference>